<proteinExistence type="predicted"/>
<dbReference type="Proteomes" id="UP000019305">
    <property type="component" value="Segment"/>
</dbReference>
<evidence type="ECO:0000313" key="2">
    <source>
        <dbReference type="Proteomes" id="UP000019305"/>
    </source>
</evidence>
<dbReference type="EMBL" id="KF806588">
    <property type="protein sequence ID" value="AHI60089.1"/>
    <property type="molecule type" value="Genomic_DNA"/>
</dbReference>
<evidence type="ECO:0000313" key="1">
    <source>
        <dbReference type="EMBL" id="AHI60089.1"/>
    </source>
</evidence>
<dbReference type="GeneID" id="18503967"/>
<name>W6B105_9CAUD</name>
<reference evidence="1 2" key="1">
    <citation type="submission" date="2015-01" db="EMBL/GenBank/DDBJ databases">
        <title>Characterization of two new Erwinia spp. phages.</title>
        <authorList>
            <person name="Yagubi A.I."/>
            <person name="Kropinski A.M."/>
            <person name="Castle A.J."/>
            <person name="Svircev A.M."/>
        </authorList>
    </citation>
    <scope>NUCLEOTIDE SEQUENCE [LARGE SCALE GENOMIC DNA]</scope>
    <source>
        <strain evidence="1">Ea9-2</strain>
    </source>
</reference>
<organism evidence="1 2">
    <name type="scientific">Erwinia phage Ea9-2</name>
    <dbReference type="NCBI Taxonomy" id="1429767"/>
    <lineage>
        <taxon>Viruses</taxon>
        <taxon>Duplodnaviria</taxon>
        <taxon>Heunggongvirae</taxon>
        <taxon>Uroviricota</taxon>
        <taxon>Caudoviricetes</taxon>
        <taxon>Schitoviridae</taxon>
        <taxon>Erskinevirinae</taxon>
        <taxon>Johnsonvirus</taxon>
        <taxon>Johnsonvirus Ea92</taxon>
    </lineage>
</organism>
<keyword evidence="2" id="KW-1185">Reference proteome</keyword>
<sequence length="74" mass="8033">MKECIALDGQIKELVRKRDLVASGVALDICVQATRLDDAFINECRPAVVEAFNKRIGALNKELISLGATTNESS</sequence>
<accession>W6B105</accession>
<dbReference type="KEGG" id="vg:18503967"/>
<protein>
    <submittedName>
        <fullName evidence="1">Uncharacterized protein</fullName>
    </submittedName>
</protein>
<dbReference type="RefSeq" id="YP_009007406.1">
    <property type="nucleotide sequence ID" value="NC_023579.1"/>
</dbReference>
<gene>
    <name evidence="1" type="ORF">Ea92_32</name>
</gene>